<evidence type="ECO:0000256" key="1">
    <source>
        <dbReference type="ARBA" id="ARBA00000971"/>
    </source>
</evidence>
<keyword evidence="6 11" id="KW-0697">Rotamase</keyword>
<evidence type="ECO:0000256" key="13">
    <source>
        <dbReference type="RuleBase" id="RU003914"/>
    </source>
</evidence>
<organism evidence="15 16">
    <name type="scientific">Thioalkalivibrio versutus</name>
    <dbReference type="NCBI Taxonomy" id="106634"/>
    <lineage>
        <taxon>Bacteria</taxon>
        <taxon>Pseudomonadati</taxon>
        <taxon>Pseudomonadota</taxon>
        <taxon>Gammaproteobacteria</taxon>
        <taxon>Chromatiales</taxon>
        <taxon>Ectothiorhodospiraceae</taxon>
        <taxon>Thioalkalivibrio</taxon>
    </lineage>
</organism>
<dbReference type="SUPFAM" id="SSF102735">
    <property type="entry name" value="Trigger factor ribosome-binding domain"/>
    <property type="match status" value="1"/>
</dbReference>
<comment type="similarity">
    <text evidence="2 11 13">Belongs to the FKBP-type PPIase family. Tig subfamily.</text>
</comment>
<dbReference type="SUPFAM" id="SSF109998">
    <property type="entry name" value="Triger factor/SurA peptide-binding domain-like"/>
    <property type="match status" value="1"/>
</dbReference>
<keyword evidence="11" id="KW-0963">Cytoplasm</keyword>
<dbReference type="EC" id="5.2.1.8" evidence="3 11"/>
<dbReference type="SUPFAM" id="SSF54534">
    <property type="entry name" value="FKBP-like"/>
    <property type="match status" value="1"/>
</dbReference>
<protein>
    <recommendedName>
        <fullName evidence="4 11">Trigger factor</fullName>
        <shortName evidence="11">TF</shortName>
        <ecNumber evidence="3 11">5.2.1.8</ecNumber>
    </recommendedName>
    <alternativeName>
        <fullName evidence="10 11">PPIase</fullName>
    </alternativeName>
</protein>
<comment type="catalytic activity">
    <reaction evidence="1 11 12">
        <text>[protein]-peptidylproline (omega=180) = [protein]-peptidylproline (omega=0)</text>
        <dbReference type="Rhea" id="RHEA:16237"/>
        <dbReference type="Rhea" id="RHEA-COMP:10747"/>
        <dbReference type="Rhea" id="RHEA-COMP:10748"/>
        <dbReference type="ChEBI" id="CHEBI:83833"/>
        <dbReference type="ChEBI" id="CHEBI:83834"/>
        <dbReference type="EC" id="5.2.1.8"/>
    </reaction>
</comment>
<dbReference type="Gene3D" id="3.30.70.1050">
    <property type="entry name" value="Trigger factor ribosome-binding domain"/>
    <property type="match status" value="1"/>
</dbReference>
<dbReference type="FunFam" id="3.10.50.40:FF:000001">
    <property type="entry name" value="Trigger factor"/>
    <property type="match status" value="1"/>
</dbReference>
<dbReference type="EMBL" id="CP011367">
    <property type="protein sequence ID" value="AKJ95733.1"/>
    <property type="molecule type" value="Genomic_DNA"/>
</dbReference>
<dbReference type="GO" id="GO:0043335">
    <property type="term" value="P:protein unfolding"/>
    <property type="evidence" value="ECO:0007669"/>
    <property type="project" value="TreeGrafter"/>
</dbReference>
<evidence type="ECO:0000256" key="10">
    <source>
        <dbReference type="ARBA" id="ARBA00029986"/>
    </source>
</evidence>
<dbReference type="GO" id="GO:0044183">
    <property type="term" value="F:protein folding chaperone"/>
    <property type="evidence" value="ECO:0007669"/>
    <property type="project" value="TreeGrafter"/>
</dbReference>
<name>A0A0G3G3F3_9GAMM</name>
<keyword evidence="8 11" id="KW-0413">Isomerase</keyword>
<feature type="domain" description="PPIase FKBP-type" evidence="14">
    <location>
        <begin position="161"/>
        <end position="246"/>
    </location>
</feature>
<dbReference type="InterPro" id="IPR027304">
    <property type="entry name" value="Trigger_fact/SurA_dom_sf"/>
</dbReference>
<evidence type="ECO:0000256" key="7">
    <source>
        <dbReference type="ARBA" id="ARBA00023186"/>
    </source>
</evidence>
<keyword evidence="9 11" id="KW-0131">Cell cycle</keyword>
<dbReference type="Gene3D" id="3.10.50.40">
    <property type="match status" value="1"/>
</dbReference>
<dbReference type="AlphaFoldDB" id="A0A0G3G3F3"/>
<dbReference type="Pfam" id="PF05697">
    <property type="entry name" value="Trigger_N"/>
    <property type="match status" value="1"/>
</dbReference>
<dbReference type="GO" id="GO:0005737">
    <property type="term" value="C:cytoplasm"/>
    <property type="evidence" value="ECO:0007669"/>
    <property type="project" value="UniProtKB-SubCell"/>
</dbReference>
<dbReference type="RefSeq" id="WP_018951111.1">
    <property type="nucleotide sequence ID" value="NZ_CP011367.1"/>
</dbReference>
<keyword evidence="7 11" id="KW-0143">Chaperone</keyword>
<dbReference type="KEGG" id="tvr:TVD_10350"/>
<dbReference type="HAMAP" id="MF_00303">
    <property type="entry name" value="Trigger_factor_Tig"/>
    <property type="match status" value="1"/>
</dbReference>
<evidence type="ECO:0000313" key="16">
    <source>
        <dbReference type="Proteomes" id="UP000064201"/>
    </source>
</evidence>
<keyword evidence="16" id="KW-1185">Reference proteome</keyword>
<evidence type="ECO:0000259" key="14">
    <source>
        <dbReference type="PROSITE" id="PS50059"/>
    </source>
</evidence>
<reference evidence="15 16" key="1">
    <citation type="submission" date="2015-04" db="EMBL/GenBank/DDBJ databases">
        <title>Complete Sequence for the Genome of the Thioalkalivibrio versutus D301.</title>
        <authorList>
            <person name="Mu T."/>
            <person name="Zhou J."/>
            <person name="Xu X."/>
        </authorList>
    </citation>
    <scope>NUCLEOTIDE SEQUENCE [LARGE SCALE GENOMIC DNA]</scope>
    <source>
        <strain evidence="15 16">D301</strain>
    </source>
</reference>
<evidence type="ECO:0000256" key="8">
    <source>
        <dbReference type="ARBA" id="ARBA00023235"/>
    </source>
</evidence>
<evidence type="ECO:0000256" key="9">
    <source>
        <dbReference type="ARBA" id="ARBA00023306"/>
    </source>
</evidence>
<dbReference type="OrthoDB" id="9767721at2"/>
<dbReference type="Gene3D" id="1.10.3120.10">
    <property type="entry name" value="Trigger factor, C-terminal domain"/>
    <property type="match status" value="1"/>
</dbReference>
<dbReference type="InterPro" id="IPR008880">
    <property type="entry name" value="Trigger_fac_C"/>
</dbReference>
<accession>A0A0G3G3F3</accession>
<dbReference type="Pfam" id="PF00254">
    <property type="entry name" value="FKBP_C"/>
    <property type="match status" value="1"/>
</dbReference>
<dbReference type="GO" id="GO:0043022">
    <property type="term" value="F:ribosome binding"/>
    <property type="evidence" value="ECO:0007669"/>
    <property type="project" value="TreeGrafter"/>
</dbReference>
<dbReference type="PANTHER" id="PTHR30560">
    <property type="entry name" value="TRIGGER FACTOR CHAPERONE AND PEPTIDYL-PROLYL CIS/TRANS ISOMERASE"/>
    <property type="match status" value="1"/>
</dbReference>
<dbReference type="GO" id="GO:0051301">
    <property type="term" value="P:cell division"/>
    <property type="evidence" value="ECO:0007669"/>
    <property type="project" value="UniProtKB-KW"/>
</dbReference>
<evidence type="ECO:0000256" key="2">
    <source>
        <dbReference type="ARBA" id="ARBA00005464"/>
    </source>
</evidence>
<dbReference type="STRING" id="106634.TVD_10350"/>
<gene>
    <name evidence="11" type="primary">tig</name>
    <name evidence="15" type="ORF">TVD_10350</name>
</gene>
<dbReference type="InterPro" id="IPR046357">
    <property type="entry name" value="PPIase_dom_sf"/>
</dbReference>
<dbReference type="GO" id="GO:0015031">
    <property type="term" value="P:protein transport"/>
    <property type="evidence" value="ECO:0007669"/>
    <property type="project" value="UniProtKB-UniRule"/>
</dbReference>
<evidence type="ECO:0000256" key="5">
    <source>
        <dbReference type="ARBA" id="ARBA00022618"/>
    </source>
</evidence>
<comment type="function">
    <text evidence="11">Involved in protein export. Acts as a chaperone by maintaining the newly synthesized protein in an open conformation. Functions as a peptidyl-prolyl cis-trans isomerase.</text>
</comment>
<dbReference type="InterPro" id="IPR008881">
    <property type="entry name" value="Trigger_fac_ribosome-bd_bac"/>
</dbReference>
<dbReference type="GO" id="GO:0003755">
    <property type="term" value="F:peptidyl-prolyl cis-trans isomerase activity"/>
    <property type="evidence" value="ECO:0007669"/>
    <property type="project" value="UniProtKB-UniRule"/>
</dbReference>
<dbReference type="InterPro" id="IPR005215">
    <property type="entry name" value="Trig_fac"/>
</dbReference>
<comment type="subcellular location">
    <subcellularLocation>
        <location evidence="11">Cytoplasm</location>
    </subcellularLocation>
    <text evidence="11">About half TF is bound to the ribosome near the polypeptide exit tunnel while the other half is free in the cytoplasm.</text>
</comment>
<evidence type="ECO:0000256" key="11">
    <source>
        <dbReference type="HAMAP-Rule" id="MF_00303"/>
    </source>
</evidence>
<dbReference type="PROSITE" id="PS50059">
    <property type="entry name" value="FKBP_PPIASE"/>
    <property type="match status" value="1"/>
</dbReference>
<evidence type="ECO:0000256" key="12">
    <source>
        <dbReference type="PROSITE-ProRule" id="PRU00277"/>
    </source>
</evidence>
<dbReference type="PIRSF" id="PIRSF003095">
    <property type="entry name" value="Trigger_factor"/>
    <property type="match status" value="1"/>
</dbReference>
<dbReference type="InterPro" id="IPR036611">
    <property type="entry name" value="Trigger_fac_ribosome-bd_sf"/>
</dbReference>
<proteinExistence type="inferred from homology"/>
<dbReference type="PANTHER" id="PTHR30560:SF3">
    <property type="entry name" value="TRIGGER FACTOR-LIKE PROTEIN TIG, CHLOROPLASTIC"/>
    <property type="match status" value="1"/>
</dbReference>
<dbReference type="NCBIfam" id="TIGR00115">
    <property type="entry name" value="tig"/>
    <property type="match status" value="1"/>
</dbReference>
<evidence type="ECO:0000256" key="3">
    <source>
        <dbReference type="ARBA" id="ARBA00013194"/>
    </source>
</evidence>
<dbReference type="PATRIC" id="fig|106634.4.peg.2117"/>
<dbReference type="InterPro" id="IPR001179">
    <property type="entry name" value="PPIase_FKBP_dom"/>
</dbReference>
<evidence type="ECO:0000256" key="4">
    <source>
        <dbReference type="ARBA" id="ARBA00016902"/>
    </source>
</evidence>
<evidence type="ECO:0000256" key="6">
    <source>
        <dbReference type="ARBA" id="ARBA00023110"/>
    </source>
</evidence>
<dbReference type="InterPro" id="IPR037041">
    <property type="entry name" value="Trigger_fac_C_sf"/>
</dbReference>
<evidence type="ECO:0000313" key="15">
    <source>
        <dbReference type="EMBL" id="AKJ95733.1"/>
    </source>
</evidence>
<dbReference type="Pfam" id="PF05698">
    <property type="entry name" value="Trigger_C"/>
    <property type="match status" value="1"/>
</dbReference>
<keyword evidence="5 11" id="KW-0132">Cell division</keyword>
<dbReference type="GO" id="GO:0051083">
    <property type="term" value="P:'de novo' cotranslational protein folding"/>
    <property type="evidence" value="ECO:0007669"/>
    <property type="project" value="TreeGrafter"/>
</dbReference>
<sequence length="435" mass="49206">MQVSVEATGNLERKMTIQVPSERIDTEVDNRLKSLAKRVKLDGFRPGKVPLKVVRQRYGTGVYQEVLSEVLQESYREAVQQEGLEPAGNPSIEPTNLEGTDAIEFTASFQVFPEVQVADFSGVEIERPVAEVGDEDIDRVIDSLREQNKEWAEVKRKAKKGDRVTLDFVGSLNGEEFEGGKADDFQIELGAGRLIEDFEKQLKGVKTGEEPTIDVTFPDDYPAENLKGQTAQFALTIKQVEGPKLPEVDEEFAKKFGIEDGSVEKLRADVRSNMERELRQALKGRVKQQVLEAVVDKHDFDLPEALVKSEVNRLREEAEKRFGGAQQTQPLPDSLFEEEAKRRVRLGLALRAIIEQKGFEVDAERVERDLEEMAATYEDPEEVKQYYRSNPQAKSNLESLVLEDQVVDWVLEQGKVTEKETSFQDVMNPNKESTE</sequence>
<dbReference type="Proteomes" id="UP000064201">
    <property type="component" value="Chromosome"/>
</dbReference>
<comment type="domain">
    <text evidence="11">Consists of 3 domains; the N-terminus binds the ribosome, the middle domain has PPIase activity, while the C-terminus has intrinsic chaperone activity on its own.</text>
</comment>